<proteinExistence type="predicted"/>
<protein>
    <submittedName>
        <fullName evidence="2">Uncharacterized protein</fullName>
    </submittedName>
</protein>
<dbReference type="AlphaFoldDB" id="A0A839RRY7"/>
<comment type="caution">
    <text evidence="2">The sequence shown here is derived from an EMBL/GenBank/DDBJ whole genome shotgun (WGS) entry which is preliminary data.</text>
</comment>
<organism evidence="2 3">
    <name type="scientific">Hoyosella altamirensis</name>
    <dbReference type="NCBI Taxonomy" id="616997"/>
    <lineage>
        <taxon>Bacteria</taxon>
        <taxon>Bacillati</taxon>
        <taxon>Actinomycetota</taxon>
        <taxon>Actinomycetes</taxon>
        <taxon>Mycobacteriales</taxon>
        <taxon>Hoyosellaceae</taxon>
        <taxon>Hoyosella</taxon>
    </lineage>
</organism>
<gene>
    <name evidence="2" type="ORF">FHU29_003447</name>
</gene>
<dbReference type="Proteomes" id="UP000567922">
    <property type="component" value="Unassembled WGS sequence"/>
</dbReference>
<keyword evidence="3" id="KW-1185">Reference proteome</keyword>
<feature type="region of interest" description="Disordered" evidence="1">
    <location>
        <begin position="41"/>
        <end position="94"/>
    </location>
</feature>
<evidence type="ECO:0000313" key="2">
    <source>
        <dbReference type="EMBL" id="MBB3038978.1"/>
    </source>
</evidence>
<evidence type="ECO:0000313" key="3">
    <source>
        <dbReference type="Proteomes" id="UP000567922"/>
    </source>
</evidence>
<evidence type="ECO:0000256" key="1">
    <source>
        <dbReference type="SAM" id="MobiDB-lite"/>
    </source>
</evidence>
<dbReference type="EMBL" id="JACHWS010000003">
    <property type="protein sequence ID" value="MBB3038978.1"/>
    <property type="molecule type" value="Genomic_DNA"/>
</dbReference>
<name>A0A839RRY7_9ACTN</name>
<sequence length="94" mass="10755">MTDEHRRAAADYLAALDPDEREQFLRESLDSDYRRNLEAVRSLFPQEHQTEPDALSTTEGNHAPREGNNPPPPTDTGETAFIRQLFNDEPTTWS</sequence>
<reference evidence="2 3" key="1">
    <citation type="submission" date="2020-08" db="EMBL/GenBank/DDBJ databases">
        <title>Sequencing the genomes of 1000 actinobacteria strains.</title>
        <authorList>
            <person name="Klenk H.-P."/>
        </authorList>
    </citation>
    <scope>NUCLEOTIDE SEQUENCE [LARGE SCALE GENOMIC DNA]</scope>
    <source>
        <strain evidence="2 3">DSM 45258</strain>
    </source>
</reference>
<dbReference type="RefSeq" id="WP_064439265.1">
    <property type="nucleotide sequence ID" value="NZ_BDDI01000004.1"/>
</dbReference>
<accession>A0A839RRY7</accession>